<feature type="region of interest" description="Disordered" evidence="1">
    <location>
        <begin position="1"/>
        <end position="283"/>
    </location>
</feature>
<reference evidence="2" key="1">
    <citation type="submission" date="2020-11" db="EMBL/GenBank/DDBJ databases">
        <authorList>
            <person name="Tran Van P."/>
        </authorList>
    </citation>
    <scope>NUCLEOTIDE SEQUENCE</scope>
</reference>
<gene>
    <name evidence="2" type="ORF">NMOB1V02_LOCUS6610</name>
</gene>
<feature type="compositionally biased region" description="Low complexity" evidence="1">
    <location>
        <begin position="41"/>
        <end position="61"/>
    </location>
</feature>
<evidence type="ECO:0000313" key="2">
    <source>
        <dbReference type="EMBL" id="CAD7278918.1"/>
    </source>
</evidence>
<feature type="compositionally biased region" description="Low complexity" evidence="1">
    <location>
        <begin position="115"/>
        <end position="142"/>
    </location>
</feature>
<feature type="compositionally biased region" description="Basic and acidic residues" evidence="1">
    <location>
        <begin position="224"/>
        <end position="234"/>
    </location>
</feature>
<dbReference type="EMBL" id="OA883442">
    <property type="protein sequence ID" value="CAD7278918.1"/>
    <property type="molecule type" value="Genomic_DNA"/>
</dbReference>
<evidence type="ECO:0000313" key="3">
    <source>
        <dbReference type="Proteomes" id="UP000678499"/>
    </source>
</evidence>
<dbReference type="OrthoDB" id="420032at2759"/>
<name>A0A7R9BRN2_9CRUS</name>
<feature type="compositionally biased region" description="Basic and acidic residues" evidence="1">
    <location>
        <begin position="143"/>
        <end position="152"/>
    </location>
</feature>
<feature type="compositionally biased region" description="Acidic residues" evidence="1">
    <location>
        <begin position="273"/>
        <end position="283"/>
    </location>
</feature>
<proteinExistence type="predicted"/>
<dbReference type="AlphaFoldDB" id="A0A7R9BRN2"/>
<dbReference type="EMBL" id="CAJPEX010001405">
    <property type="protein sequence ID" value="CAG0919070.1"/>
    <property type="molecule type" value="Genomic_DNA"/>
</dbReference>
<organism evidence="2">
    <name type="scientific">Notodromas monacha</name>
    <dbReference type="NCBI Taxonomy" id="399045"/>
    <lineage>
        <taxon>Eukaryota</taxon>
        <taxon>Metazoa</taxon>
        <taxon>Ecdysozoa</taxon>
        <taxon>Arthropoda</taxon>
        <taxon>Crustacea</taxon>
        <taxon>Oligostraca</taxon>
        <taxon>Ostracoda</taxon>
        <taxon>Podocopa</taxon>
        <taxon>Podocopida</taxon>
        <taxon>Cypridocopina</taxon>
        <taxon>Cypridoidea</taxon>
        <taxon>Cyprididae</taxon>
        <taxon>Notodromas</taxon>
    </lineage>
</organism>
<sequence length="283" mass="32136">MDMMDPYYGQQQGHQQQQQRRTRADLQHQQSYDSGSTSLPSQYRQQYQQRSFSASRSSSIRSSDDGYWRGSEQRSISPNARMMRQGEYGVTPGGRQAGYYDNRVPVAQSPHKRQLPQIPGQPPQQQYPSSSSVPRDQYQQQEYYRDRHHSMSAEDQYYDQSRPRMPYRADHHHHHHHMSSGGGILSGDRDIRGGAGVGGAELVDSDIESETSMNSGLSTQSERIASDSRRDHHSLSRGGRSGDMYHGMSSGGGRRRLGPRSMSEEAGEKGQESFEDSWIEELF</sequence>
<feature type="compositionally biased region" description="Low complexity" evidence="1">
    <location>
        <begin position="9"/>
        <end position="19"/>
    </location>
</feature>
<accession>A0A7R9BRN2</accession>
<feature type="compositionally biased region" description="Polar residues" evidence="1">
    <location>
        <begin position="210"/>
        <end position="223"/>
    </location>
</feature>
<feature type="compositionally biased region" description="Polar residues" evidence="1">
    <location>
        <begin position="27"/>
        <end position="40"/>
    </location>
</feature>
<keyword evidence="3" id="KW-1185">Reference proteome</keyword>
<protein>
    <submittedName>
        <fullName evidence="2">Uncharacterized protein</fullName>
    </submittedName>
</protein>
<feature type="compositionally biased region" description="Basic and acidic residues" evidence="1">
    <location>
        <begin position="262"/>
        <end position="272"/>
    </location>
</feature>
<dbReference type="Proteomes" id="UP000678499">
    <property type="component" value="Unassembled WGS sequence"/>
</dbReference>
<evidence type="ECO:0000256" key="1">
    <source>
        <dbReference type="SAM" id="MobiDB-lite"/>
    </source>
</evidence>